<comment type="caution">
    <text evidence="1">The sequence shown here is derived from an EMBL/GenBank/DDBJ whole genome shotgun (WGS) entry which is preliminary data.</text>
</comment>
<reference evidence="1 2" key="1">
    <citation type="journal article" date="2019" name="Genome Biol. Evol.">
        <title>Insights into the evolution of the New World diploid cottons (Gossypium, subgenus Houzingenia) based on genome sequencing.</title>
        <authorList>
            <person name="Grover C.E."/>
            <person name="Arick M.A. 2nd"/>
            <person name="Thrash A."/>
            <person name="Conover J.L."/>
            <person name="Sanders W.S."/>
            <person name="Peterson D.G."/>
            <person name="Frelichowski J.E."/>
            <person name="Scheffler J.A."/>
            <person name="Scheffler B.E."/>
            <person name="Wendel J.F."/>
        </authorList>
    </citation>
    <scope>NUCLEOTIDE SEQUENCE [LARGE SCALE GENOMIC DNA]</scope>
    <source>
        <strain evidence="1">157</strain>
        <tissue evidence="1">Leaf</tissue>
    </source>
</reference>
<evidence type="ECO:0000313" key="2">
    <source>
        <dbReference type="Proteomes" id="UP000593572"/>
    </source>
</evidence>
<accession>A0A7J8LL70</accession>
<sequence length="38" mass="4508">MLLLRGIKIKQTKFSNRKRLTKQMKNPITRVLKLGTPR</sequence>
<gene>
    <name evidence="1" type="ORF">Golob_012364</name>
</gene>
<dbReference type="AlphaFoldDB" id="A0A7J8LL70"/>
<keyword evidence="2" id="KW-1185">Reference proteome</keyword>
<proteinExistence type="predicted"/>
<organism evidence="1 2">
    <name type="scientific">Gossypium lobatum</name>
    <dbReference type="NCBI Taxonomy" id="34289"/>
    <lineage>
        <taxon>Eukaryota</taxon>
        <taxon>Viridiplantae</taxon>
        <taxon>Streptophyta</taxon>
        <taxon>Embryophyta</taxon>
        <taxon>Tracheophyta</taxon>
        <taxon>Spermatophyta</taxon>
        <taxon>Magnoliopsida</taxon>
        <taxon>eudicotyledons</taxon>
        <taxon>Gunneridae</taxon>
        <taxon>Pentapetalae</taxon>
        <taxon>rosids</taxon>
        <taxon>malvids</taxon>
        <taxon>Malvales</taxon>
        <taxon>Malvaceae</taxon>
        <taxon>Malvoideae</taxon>
        <taxon>Gossypium</taxon>
    </lineage>
</organism>
<name>A0A7J8LL70_9ROSI</name>
<evidence type="ECO:0000313" key="1">
    <source>
        <dbReference type="EMBL" id="MBA0553153.1"/>
    </source>
</evidence>
<dbReference type="EMBL" id="JABEZX010000004">
    <property type="protein sequence ID" value="MBA0553153.1"/>
    <property type="molecule type" value="Genomic_DNA"/>
</dbReference>
<protein>
    <submittedName>
        <fullName evidence="1">Uncharacterized protein</fullName>
    </submittedName>
</protein>
<dbReference type="Proteomes" id="UP000593572">
    <property type="component" value="Unassembled WGS sequence"/>
</dbReference>